<dbReference type="PROSITE" id="PS00028">
    <property type="entry name" value="ZINC_FINGER_C2H2_1"/>
    <property type="match status" value="4"/>
</dbReference>
<dbReference type="PANTHER" id="PTHR24379:SF121">
    <property type="entry name" value="C2H2-TYPE DOMAIN-CONTAINING PROTEIN"/>
    <property type="match status" value="1"/>
</dbReference>
<proteinExistence type="predicted"/>
<feature type="coiled-coil region" evidence="6">
    <location>
        <begin position="340"/>
        <end position="367"/>
    </location>
</feature>
<dbReference type="Gene3D" id="3.30.160.60">
    <property type="entry name" value="Classic Zinc Finger"/>
    <property type="match status" value="1"/>
</dbReference>
<evidence type="ECO:0000256" key="3">
    <source>
        <dbReference type="ARBA" id="ARBA00022771"/>
    </source>
</evidence>
<feature type="compositionally biased region" description="Basic and acidic residues" evidence="7">
    <location>
        <begin position="633"/>
        <end position="646"/>
    </location>
</feature>
<dbReference type="InterPro" id="IPR036236">
    <property type="entry name" value="Znf_C2H2_sf"/>
</dbReference>
<keyword evidence="4" id="KW-0862">Zinc</keyword>
<evidence type="ECO:0000313" key="10">
    <source>
        <dbReference type="Proteomes" id="UP001186944"/>
    </source>
</evidence>
<evidence type="ECO:0000313" key="9">
    <source>
        <dbReference type="EMBL" id="KAK3094426.1"/>
    </source>
</evidence>
<reference evidence="9" key="1">
    <citation type="submission" date="2019-08" db="EMBL/GenBank/DDBJ databases">
        <title>The improved chromosome-level genome for the pearl oyster Pinctada fucata martensii using PacBio sequencing and Hi-C.</title>
        <authorList>
            <person name="Zheng Z."/>
        </authorList>
    </citation>
    <scope>NUCLEOTIDE SEQUENCE</scope>
    <source>
        <strain evidence="9">ZZ-2019</strain>
        <tissue evidence="9">Adductor muscle</tissue>
    </source>
</reference>
<evidence type="ECO:0000256" key="2">
    <source>
        <dbReference type="ARBA" id="ARBA00022737"/>
    </source>
</evidence>
<protein>
    <recommendedName>
        <fullName evidence="8">C2H2-type domain-containing protein</fullName>
    </recommendedName>
</protein>
<feature type="compositionally biased region" description="Polar residues" evidence="7">
    <location>
        <begin position="511"/>
        <end position="521"/>
    </location>
</feature>
<feature type="compositionally biased region" description="Basic and acidic residues" evidence="7">
    <location>
        <begin position="497"/>
        <end position="508"/>
    </location>
</feature>
<dbReference type="AlphaFoldDB" id="A0AA89BTW0"/>
<gene>
    <name evidence="9" type="ORF">FSP39_001647</name>
</gene>
<evidence type="ECO:0000259" key="8">
    <source>
        <dbReference type="PROSITE" id="PS50157"/>
    </source>
</evidence>
<organism evidence="9 10">
    <name type="scientific">Pinctada imbricata</name>
    <name type="common">Atlantic pearl-oyster</name>
    <name type="synonym">Pinctada martensii</name>
    <dbReference type="NCBI Taxonomy" id="66713"/>
    <lineage>
        <taxon>Eukaryota</taxon>
        <taxon>Metazoa</taxon>
        <taxon>Spiralia</taxon>
        <taxon>Lophotrochozoa</taxon>
        <taxon>Mollusca</taxon>
        <taxon>Bivalvia</taxon>
        <taxon>Autobranchia</taxon>
        <taxon>Pteriomorphia</taxon>
        <taxon>Pterioida</taxon>
        <taxon>Pterioidea</taxon>
        <taxon>Pteriidae</taxon>
        <taxon>Pinctada</taxon>
    </lineage>
</organism>
<dbReference type="PANTHER" id="PTHR24379">
    <property type="entry name" value="KRAB AND ZINC FINGER DOMAIN-CONTAINING"/>
    <property type="match status" value="1"/>
</dbReference>
<evidence type="ECO:0000256" key="6">
    <source>
        <dbReference type="SAM" id="Coils"/>
    </source>
</evidence>
<comment type="caution">
    <text evidence="9">The sequence shown here is derived from an EMBL/GenBank/DDBJ whole genome shotgun (WGS) entry which is preliminary data.</text>
</comment>
<evidence type="ECO:0000256" key="7">
    <source>
        <dbReference type="SAM" id="MobiDB-lite"/>
    </source>
</evidence>
<feature type="compositionally biased region" description="Acidic residues" evidence="7">
    <location>
        <begin position="417"/>
        <end position="436"/>
    </location>
</feature>
<keyword evidence="10" id="KW-1185">Reference proteome</keyword>
<feature type="compositionally biased region" description="Basic residues" evidence="7">
    <location>
        <begin position="537"/>
        <end position="555"/>
    </location>
</feature>
<feature type="region of interest" description="Disordered" evidence="7">
    <location>
        <begin position="381"/>
        <end position="401"/>
    </location>
</feature>
<dbReference type="PROSITE" id="PS50157">
    <property type="entry name" value="ZINC_FINGER_C2H2_2"/>
    <property type="match status" value="1"/>
</dbReference>
<dbReference type="Proteomes" id="UP001186944">
    <property type="component" value="Unassembled WGS sequence"/>
</dbReference>
<feature type="compositionally biased region" description="Basic and acidic residues" evidence="7">
    <location>
        <begin position="608"/>
        <end position="626"/>
    </location>
</feature>
<accession>A0AA89BTW0</accession>
<feature type="compositionally biased region" description="Basic residues" evidence="7">
    <location>
        <begin position="443"/>
        <end position="452"/>
    </location>
</feature>
<feature type="region of interest" description="Disordered" evidence="7">
    <location>
        <begin position="414"/>
        <end position="452"/>
    </location>
</feature>
<keyword evidence="1" id="KW-0479">Metal-binding</keyword>
<keyword evidence="6" id="KW-0175">Coiled coil</keyword>
<feature type="region of interest" description="Disordered" evidence="7">
    <location>
        <begin position="607"/>
        <end position="646"/>
    </location>
</feature>
<feature type="region of interest" description="Disordered" evidence="7">
    <location>
        <begin position="497"/>
        <end position="580"/>
    </location>
</feature>
<keyword evidence="2" id="KW-0677">Repeat</keyword>
<evidence type="ECO:0000256" key="4">
    <source>
        <dbReference type="ARBA" id="ARBA00022833"/>
    </source>
</evidence>
<dbReference type="SMART" id="SM00355">
    <property type="entry name" value="ZnF_C2H2"/>
    <property type="match status" value="5"/>
</dbReference>
<dbReference type="EMBL" id="VSWD01000008">
    <property type="protein sequence ID" value="KAK3094426.1"/>
    <property type="molecule type" value="Genomic_DNA"/>
</dbReference>
<dbReference type="GO" id="GO:0008270">
    <property type="term" value="F:zinc ion binding"/>
    <property type="evidence" value="ECO:0007669"/>
    <property type="project" value="UniProtKB-KW"/>
</dbReference>
<evidence type="ECO:0000256" key="5">
    <source>
        <dbReference type="PROSITE-ProRule" id="PRU00042"/>
    </source>
</evidence>
<dbReference type="SUPFAM" id="SSF57667">
    <property type="entry name" value="beta-beta-alpha zinc fingers"/>
    <property type="match status" value="1"/>
</dbReference>
<name>A0AA89BTW0_PINIB</name>
<sequence>MEEHIRVEHSYFPYAPVNTCTHCGSCFNSCSEVSSHEYKTHSLTLSCPFCGILRRDKEHLQMHVVIHLSPLTYVCMKCQEHFSTVDDVEFHIFKNHGESALWADYLKCRFCHCLFEKREKLYSHIINLHSRIFSHKCNSCLQTFYNQNALLVHRSNEHNILEGQKIVADEHFKIDFRKLRVRLDESTKDNVALVNRRLVKIQKKKIFGAGLTGKESDDEREEDKVYLEEKLPEVIGISVDDTDEAVRSVTIASDPFCAASSTGAVLGASKCIQASTVTTEGLKNDVDLLSFARGIPVLKQKPSEEPNISTDVDVSTVSNVSERIKQENSSDASNIDHAMVVQLQRNLEEAQERLKALEEAIHMQKTGESNVLHVQENKPNVTQRLSSTDEDDFSFLSPRKMQHKDDQGRFKRIVIYDDSDGVNDEDDGNDDDDEDEKNGHSKMISKPKHSGTIKLNHRNCSIMEILEVKHKIMEVLCFRSPRLVLHRCDHLLNREVTSDTKSDNKHLSPDSARSPTNSNSQSEEEDTEKQPPIKGIVAKRGRPPSKRIGAKRGRPPLKGIGAKRDREISKSSSSPNKVAAKVLSPSAELIGILQPRSTRTRRNLAALTDHDDGSNHHSSKCKDNRFSSKYQKQKSEARKKKEEAQKKRIIGLRSRTKSLGLRSHRKNSEEGDDGEALRKVRLIGANKFKFFIDFHHIGIYQHNT</sequence>
<dbReference type="InterPro" id="IPR013087">
    <property type="entry name" value="Znf_C2H2_type"/>
</dbReference>
<evidence type="ECO:0000256" key="1">
    <source>
        <dbReference type="ARBA" id="ARBA00022723"/>
    </source>
</evidence>
<keyword evidence="3 5" id="KW-0863">Zinc-finger</keyword>
<feature type="domain" description="C2H2-type" evidence="8">
    <location>
        <begin position="18"/>
        <end position="42"/>
    </location>
</feature>